<evidence type="ECO:0000313" key="2">
    <source>
        <dbReference type="Proteomes" id="UP000824890"/>
    </source>
</evidence>
<protein>
    <submittedName>
        <fullName evidence="1">Uncharacterized protein</fullName>
    </submittedName>
</protein>
<dbReference type="Proteomes" id="UP000824890">
    <property type="component" value="Unassembled WGS sequence"/>
</dbReference>
<accession>A0ABQ7Z1E0</accession>
<comment type="caution">
    <text evidence="1">The sequence shown here is derived from an EMBL/GenBank/DDBJ whole genome shotgun (WGS) entry which is preliminary data.</text>
</comment>
<dbReference type="EMBL" id="JAGKQM010000016">
    <property type="protein sequence ID" value="KAH0874002.1"/>
    <property type="molecule type" value="Genomic_DNA"/>
</dbReference>
<organism evidence="1 2">
    <name type="scientific">Brassica napus</name>
    <name type="common">Rape</name>
    <dbReference type="NCBI Taxonomy" id="3708"/>
    <lineage>
        <taxon>Eukaryota</taxon>
        <taxon>Viridiplantae</taxon>
        <taxon>Streptophyta</taxon>
        <taxon>Embryophyta</taxon>
        <taxon>Tracheophyta</taxon>
        <taxon>Spermatophyta</taxon>
        <taxon>Magnoliopsida</taxon>
        <taxon>eudicotyledons</taxon>
        <taxon>Gunneridae</taxon>
        <taxon>Pentapetalae</taxon>
        <taxon>rosids</taxon>
        <taxon>malvids</taxon>
        <taxon>Brassicales</taxon>
        <taxon>Brassicaceae</taxon>
        <taxon>Brassiceae</taxon>
        <taxon>Brassica</taxon>
    </lineage>
</organism>
<evidence type="ECO:0000313" key="1">
    <source>
        <dbReference type="EMBL" id="KAH0874002.1"/>
    </source>
</evidence>
<reference evidence="1 2" key="1">
    <citation type="submission" date="2021-05" db="EMBL/GenBank/DDBJ databases">
        <title>Genome Assembly of Synthetic Allotetraploid Brassica napus Reveals Homoeologous Exchanges between Subgenomes.</title>
        <authorList>
            <person name="Davis J.T."/>
        </authorList>
    </citation>
    <scope>NUCLEOTIDE SEQUENCE [LARGE SCALE GENOMIC DNA]</scope>
    <source>
        <strain evidence="2">cv. Da-Ae</strain>
        <tissue evidence="1">Seedling</tissue>
    </source>
</reference>
<proteinExistence type="predicted"/>
<gene>
    <name evidence="1" type="ORF">HID58_071364</name>
</gene>
<name>A0ABQ7Z1E0_BRANA</name>
<sequence>MLIESASSLLLADRVTSGVELWWLVSRKDALCYEDDMESSPEIKFASFWSVASLRRLSERLHAVFQGLWRWSLEQFSVTQGRSDFF</sequence>
<keyword evidence="2" id="KW-1185">Reference proteome</keyword>